<gene>
    <name evidence="1" type="ordered locus">TSC_c16060</name>
</gene>
<protein>
    <submittedName>
        <fullName evidence="1">Uncharacterized protein</fullName>
    </submittedName>
</protein>
<name>E8PKZ7_THESS</name>
<dbReference type="AlphaFoldDB" id="E8PKZ7"/>
<reference evidence="2" key="1">
    <citation type="submission" date="2010-03" db="EMBL/GenBank/DDBJ databases">
        <title>The genome sequence of Thermus scotoductus SA-01.</title>
        <authorList>
            <person name="Gounder K."/>
            <person name="Liesegang H."/>
            <person name="Brzuszkiewicz E."/>
            <person name="Wollherr A."/>
            <person name="Daniel R."/>
            <person name="Gottschalk G."/>
            <person name="van Heerden E."/>
            <person name="Litthauer D."/>
        </authorList>
    </citation>
    <scope>NUCLEOTIDE SEQUENCE [LARGE SCALE GENOMIC DNA]</scope>
    <source>
        <strain evidence="2">ATCC 700910 / SA-01</strain>
    </source>
</reference>
<dbReference type="eggNOG" id="ENOG5034A4U">
    <property type="taxonomic scope" value="Bacteria"/>
</dbReference>
<proteinExistence type="predicted"/>
<sequence>MMKERVHIWEQRFLYPGFTGRPGHCQVNIFANEELAVVVLQDQDDHGSTSVTNAIEVVAAEVKRRLLIPHGLDQYRLIWVHWSRVDRVLSRVEFADPERFQNPSWRFLPWEEFTSLLEEVGGLEVRWST</sequence>
<dbReference type="EMBL" id="CP001962">
    <property type="protein sequence ID" value="ADW22221.1"/>
    <property type="molecule type" value="Genomic_DNA"/>
</dbReference>
<accession>E8PKZ7</accession>
<dbReference type="STRING" id="743525.TSC_c16060"/>
<evidence type="ECO:0000313" key="2">
    <source>
        <dbReference type="Proteomes" id="UP000008087"/>
    </source>
</evidence>
<evidence type="ECO:0000313" key="1">
    <source>
        <dbReference type="EMBL" id="ADW22221.1"/>
    </source>
</evidence>
<dbReference type="Proteomes" id="UP000008087">
    <property type="component" value="Chromosome"/>
</dbReference>
<dbReference type="HOGENOM" id="CLU_147340_0_0_0"/>
<reference evidence="1 2" key="2">
    <citation type="journal article" date="2011" name="BMC Genomics">
        <title>Sequence of the hyperplastic genome of the naturally competent Thermus scotoductus SA-01.</title>
        <authorList>
            <person name="Gounder K."/>
            <person name="Brzuszkiewicz E."/>
            <person name="Liesegang H."/>
            <person name="Wollherr A."/>
            <person name="Daniel R."/>
            <person name="Gottschalk G."/>
            <person name="Reva O."/>
            <person name="Kumwenda B."/>
            <person name="Srivastava M."/>
            <person name="Bricio C."/>
            <person name="Berenguer J."/>
            <person name="van Heerden E."/>
            <person name="Litthauer D."/>
        </authorList>
    </citation>
    <scope>NUCLEOTIDE SEQUENCE [LARGE SCALE GENOMIC DNA]</scope>
    <source>
        <strain evidence="2">ATCC 700910 / SA-01</strain>
    </source>
</reference>
<organism evidence="1 2">
    <name type="scientific">Thermus scotoductus (strain ATCC 700910 / SA-01)</name>
    <dbReference type="NCBI Taxonomy" id="743525"/>
    <lineage>
        <taxon>Bacteria</taxon>
        <taxon>Thermotogati</taxon>
        <taxon>Deinococcota</taxon>
        <taxon>Deinococci</taxon>
        <taxon>Thermales</taxon>
        <taxon>Thermaceae</taxon>
        <taxon>Thermus</taxon>
    </lineage>
</organism>
<dbReference type="KEGG" id="tsc:TSC_c16060"/>